<accession>A0A395N475</accession>
<reference evidence="1 2" key="1">
    <citation type="journal article" date="2018" name="PLoS Pathog.">
        <title>Evolution of structural diversity of trichothecenes, a family of toxins produced by plant pathogenic and entomopathogenic fungi.</title>
        <authorList>
            <person name="Proctor R.H."/>
            <person name="McCormick S.P."/>
            <person name="Kim H.S."/>
            <person name="Cardoza R.E."/>
            <person name="Stanley A.M."/>
            <person name="Lindo L."/>
            <person name="Kelly A."/>
            <person name="Brown D.W."/>
            <person name="Lee T."/>
            <person name="Vaughan M.M."/>
            <person name="Alexander N.J."/>
            <person name="Busman M."/>
            <person name="Gutierrez S."/>
        </authorList>
    </citation>
    <scope>NUCLEOTIDE SEQUENCE [LARGE SCALE GENOMIC DNA]</scope>
    <source>
        <strain evidence="1 2">NRRL 13405</strain>
    </source>
</reference>
<protein>
    <submittedName>
        <fullName evidence="1">Uncharacterized protein</fullName>
    </submittedName>
</protein>
<organism evidence="1 2">
    <name type="scientific">Fusarium flagelliforme</name>
    <dbReference type="NCBI Taxonomy" id="2675880"/>
    <lineage>
        <taxon>Eukaryota</taxon>
        <taxon>Fungi</taxon>
        <taxon>Dikarya</taxon>
        <taxon>Ascomycota</taxon>
        <taxon>Pezizomycotina</taxon>
        <taxon>Sordariomycetes</taxon>
        <taxon>Hypocreomycetidae</taxon>
        <taxon>Hypocreales</taxon>
        <taxon>Nectriaceae</taxon>
        <taxon>Fusarium</taxon>
        <taxon>Fusarium incarnatum-equiseti species complex</taxon>
    </lineage>
</organism>
<proteinExistence type="predicted"/>
<dbReference type="Proteomes" id="UP000265631">
    <property type="component" value="Unassembled WGS sequence"/>
</dbReference>
<evidence type="ECO:0000313" key="2">
    <source>
        <dbReference type="Proteomes" id="UP000265631"/>
    </source>
</evidence>
<dbReference type="AlphaFoldDB" id="A0A395N475"/>
<gene>
    <name evidence="1" type="ORF">FIE12Z_768</name>
</gene>
<name>A0A395N475_9HYPO</name>
<evidence type="ECO:0000313" key="1">
    <source>
        <dbReference type="EMBL" id="RFN54921.1"/>
    </source>
</evidence>
<sequence length="183" mass="20894">MPSITPHNPPADVWMSEAEILEAQRPKLYINGIQHDLEDPNYGPLRTTSAYYASRQAPIELFVAVNRSTWTFALHKQGENTWRTYEARTTGSLPPWVAVFICNRVPDHRAQYFIVTCIPQYLLEEALPLIGRVAARGDSETYVKAVLEALVKAWILQPSEVDDVLARVEQCEIGLEPEEWTKW</sequence>
<comment type="caution">
    <text evidence="1">The sequence shown here is derived from an EMBL/GenBank/DDBJ whole genome shotgun (WGS) entry which is preliminary data.</text>
</comment>
<keyword evidence="2" id="KW-1185">Reference proteome</keyword>
<dbReference type="EMBL" id="PXXK01000013">
    <property type="protein sequence ID" value="RFN54921.1"/>
    <property type="molecule type" value="Genomic_DNA"/>
</dbReference>